<name>A0A3Q9UUG4_9MICO</name>
<evidence type="ECO:0000313" key="2">
    <source>
        <dbReference type="Proteomes" id="UP000285317"/>
    </source>
</evidence>
<evidence type="ECO:0000313" key="1">
    <source>
        <dbReference type="EMBL" id="AZZ53357.1"/>
    </source>
</evidence>
<reference evidence="1 2" key="1">
    <citation type="submission" date="2018-03" db="EMBL/GenBank/DDBJ databases">
        <title>Bacteriophage NCPPB3778 and a type I-E CRISPR drive the evolution of the US Biological Select Agent, Rathayibacter toxicus.</title>
        <authorList>
            <person name="Davis E.W.II."/>
            <person name="Tabima J.F."/>
            <person name="Weisberg A.J."/>
            <person name="Dantas Lopes L."/>
            <person name="Wiseman M.S."/>
            <person name="Wiseman M.S."/>
            <person name="Pupko T."/>
            <person name="Belcher M.S."/>
            <person name="Sechler A.J."/>
            <person name="Tancos M.A."/>
            <person name="Schroeder B.K."/>
            <person name="Murray T.D."/>
            <person name="Luster D.G."/>
            <person name="Schneider W.L."/>
            <person name="Rogers E."/>
            <person name="Andreote F.D."/>
            <person name="Grunwald N.J."/>
            <person name="Putnam M.L."/>
            <person name="Chang J.H."/>
        </authorList>
    </citation>
    <scope>NUCLEOTIDE SEQUENCE [LARGE SCALE GENOMIC DNA]</scope>
    <source>
        <strain evidence="1 2">DSM 15932</strain>
    </source>
</reference>
<dbReference type="AlphaFoldDB" id="A0A3Q9UUG4"/>
<dbReference type="EMBL" id="CP028137">
    <property type="protein sequence ID" value="AZZ53357.1"/>
    <property type="molecule type" value="Genomic_DNA"/>
</dbReference>
<dbReference type="Proteomes" id="UP000285317">
    <property type="component" value="Chromosome"/>
</dbReference>
<dbReference type="InterPro" id="IPR013325">
    <property type="entry name" value="RNA_pol_sigma_r2"/>
</dbReference>
<dbReference type="KEGG" id="rfs:C1I64_15830"/>
<dbReference type="SUPFAM" id="SSF88659">
    <property type="entry name" value="Sigma3 and sigma4 domains of RNA polymerase sigma factors"/>
    <property type="match status" value="1"/>
</dbReference>
<dbReference type="SUPFAM" id="SSF88946">
    <property type="entry name" value="Sigma2 domain of RNA polymerase sigma factors"/>
    <property type="match status" value="1"/>
</dbReference>
<dbReference type="InterPro" id="IPR036388">
    <property type="entry name" value="WH-like_DNA-bd_sf"/>
</dbReference>
<proteinExistence type="predicted"/>
<organism evidence="1 2">
    <name type="scientific">Rathayibacter festucae DSM 15932</name>
    <dbReference type="NCBI Taxonomy" id="1328866"/>
    <lineage>
        <taxon>Bacteria</taxon>
        <taxon>Bacillati</taxon>
        <taxon>Actinomycetota</taxon>
        <taxon>Actinomycetes</taxon>
        <taxon>Micrococcales</taxon>
        <taxon>Microbacteriaceae</taxon>
        <taxon>Rathayibacter</taxon>
    </lineage>
</organism>
<dbReference type="Gene3D" id="1.10.10.10">
    <property type="entry name" value="Winged helix-like DNA-binding domain superfamily/Winged helix DNA-binding domain"/>
    <property type="match status" value="1"/>
</dbReference>
<accession>A0A3Q9UUG4</accession>
<gene>
    <name evidence="1" type="ORF">C1I64_15830</name>
</gene>
<protein>
    <submittedName>
        <fullName evidence="1">Uncharacterized protein</fullName>
    </submittedName>
</protein>
<dbReference type="Gene3D" id="1.10.1740.10">
    <property type="match status" value="1"/>
</dbReference>
<dbReference type="InterPro" id="IPR013324">
    <property type="entry name" value="RNA_pol_sigma_r3/r4-like"/>
</dbReference>
<dbReference type="GO" id="GO:0006352">
    <property type="term" value="P:DNA-templated transcription initiation"/>
    <property type="evidence" value="ECO:0007669"/>
    <property type="project" value="InterPro"/>
</dbReference>
<dbReference type="GO" id="GO:0003700">
    <property type="term" value="F:DNA-binding transcription factor activity"/>
    <property type="evidence" value="ECO:0007669"/>
    <property type="project" value="InterPro"/>
</dbReference>
<sequence length="171" mass="18190">MQMHAGGDDASAERVRPALAETAARLLRAVATGDRAAFAELFDRFGGLFSASIATVHADASTRDRLCTEAFAAVWRRAREGAHAPEPVLWLLEVLCETLGSSREGSRRPLAEGLLALACPDRELLLLAVAGRYSQPEIAALTGVRESRLRAVLRDALGSLRGGLGDGRLTA</sequence>